<reference evidence="1 2" key="1">
    <citation type="journal article" date="2021" name="Nat. Commun.">
        <title>Genetic determinants of endophytism in the Arabidopsis root mycobiome.</title>
        <authorList>
            <person name="Mesny F."/>
            <person name="Miyauchi S."/>
            <person name="Thiergart T."/>
            <person name="Pickel B."/>
            <person name="Atanasova L."/>
            <person name="Karlsson M."/>
            <person name="Huettel B."/>
            <person name="Barry K.W."/>
            <person name="Haridas S."/>
            <person name="Chen C."/>
            <person name="Bauer D."/>
            <person name="Andreopoulos W."/>
            <person name="Pangilinan J."/>
            <person name="LaButti K."/>
            <person name="Riley R."/>
            <person name="Lipzen A."/>
            <person name="Clum A."/>
            <person name="Drula E."/>
            <person name="Henrissat B."/>
            <person name="Kohler A."/>
            <person name="Grigoriev I.V."/>
            <person name="Martin F.M."/>
            <person name="Hacquard S."/>
        </authorList>
    </citation>
    <scope>NUCLEOTIDE SEQUENCE [LARGE SCALE GENOMIC DNA]</scope>
    <source>
        <strain evidence="1 2">MPI-SDFR-AT-0079</strain>
    </source>
</reference>
<name>A0ACB7P459_9PEZI</name>
<dbReference type="Proteomes" id="UP000724584">
    <property type="component" value="Unassembled WGS sequence"/>
</dbReference>
<gene>
    <name evidence="1" type="ORF">F5144DRAFT_492820</name>
</gene>
<evidence type="ECO:0000313" key="1">
    <source>
        <dbReference type="EMBL" id="KAH6628755.1"/>
    </source>
</evidence>
<keyword evidence="2" id="KW-1185">Reference proteome</keyword>
<organism evidence="1 2">
    <name type="scientific">Chaetomium tenue</name>
    <dbReference type="NCBI Taxonomy" id="1854479"/>
    <lineage>
        <taxon>Eukaryota</taxon>
        <taxon>Fungi</taxon>
        <taxon>Dikarya</taxon>
        <taxon>Ascomycota</taxon>
        <taxon>Pezizomycotina</taxon>
        <taxon>Sordariomycetes</taxon>
        <taxon>Sordariomycetidae</taxon>
        <taxon>Sordariales</taxon>
        <taxon>Chaetomiaceae</taxon>
        <taxon>Chaetomium</taxon>
    </lineage>
</organism>
<proteinExistence type="predicted"/>
<comment type="caution">
    <text evidence="1">The sequence shown here is derived from an EMBL/GenBank/DDBJ whole genome shotgun (WGS) entry which is preliminary data.</text>
</comment>
<accession>A0ACB7P459</accession>
<protein>
    <submittedName>
        <fullName evidence="1">Uncharacterized protein</fullName>
    </submittedName>
</protein>
<dbReference type="EMBL" id="JAGIZQ010000005">
    <property type="protein sequence ID" value="KAH6628755.1"/>
    <property type="molecule type" value="Genomic_DNA"/>
</dbReference>
<evidence type="ECO:0000313" key="2">
    <source>
        <dbReference type="Proteomes" id="UP000724584"/>
    </source>
</evidence>
<sequence length="204" mass="23265">MTYNPFRQPPYGASQYEDRDRGRGRNQYRPHEADPKGRTPRAGRNTRRRSPSRGDDHPGPSRSNDGLYERMRRRIGRYSRVSRDMYAGVGGPAYGEFDDRFGQARAELNRDGREAGVNYHYDLPRTMPPPSGGGGFDDYAPGYNYPPDPRTTPRTPRDRSRSANGERPRKSRQRPKVSLLYVYVGTTDPDGKVIDGYEGYESEP</sequence>